<dbReference type="AlphaFoldDB" id="A0A1R4F7N6"/>
<keyword evidence="2" id="KW-0808">Transferase</keyword>
<dbReference type="InterPro" id="IPR027417">
    <property type="entry name" value="P-loop_NTPase"/>
</dbReference>
<sequence length="396" mass="42827">MSAAVELTGVWADLPGQDAAIDALQRAATLGAPAHAWLFTGPPGSGRSNAARAFAAALQCDAPDPQDRGCGQCHACRTVMAGTHPDVSLIATEKVTYQIVDVRELITRAQDRPSAGKWRVIIVEDADRMTERTTNVLLKSIEEPPPHTVWILCAPSPADVLVTIRSRCRPISLGVPSREAVAELLVRRDGLTAEQADFAARVSQSHIGIARRLARDEGARLRRDRTVKLPLRLQSVSDAVVAAGDLVKLSTEESTASAEARATADTAALRESLGLDSDSPIPPQLRSQFKALEELNKRRAKRGVNDSLDRALIDLTTFYRDVLTLQLATGSELVNDYLARELATVAHRTTAEQTLARIDYISEARRRITANVQPLLAMEAMMAGLLPARNQGDTTA</sequence>
<dbReference type="InterPro" id="IPR003593">
    <property type="entry name" value="AAA+_ATPase"/>
</dbReference>
<dbReference type="Pfam" id="PF13177">
    <property type="entry name" value="DNA_pol3_delta2"/>
    <property type="match status" value="1"/>
</dbReference>
<protein>
    <submittedName>
        <fullName evidence="2">DNA polymerase III delta prime subunit</fullName>
        <ecNumber evidence="2">2.7.7.7</ecNumber>
    </submittedName>
</protein>
<dbReference type="RefSeq" id="WP_086995039.1">
    <property type="nucleotide sequence ID" value="NZ_FUHW01000013.1"/>
</dbReference>
<keyword evidence="3" id="KW-1185">Reference proteome</keyword>
<dbReference type="SUPFAM" id="SSF52540">
    <property type="entry name" value="P-loop containing nucleoside triphosphate hydrolases"/>
    <property type="match status" value="1"/>
</dbReference>
<organism evidence="2 3">
    <name type="scientific">Arthrobacter rhombi</name>
    <dbReference type="NCBI Taxonomy" id="71253"/>
    <lineage>
        <taxon>Bacteria</taxon>
        <taxon>Bacillati</taxon>
        <taxon>Actinomycetota</taxon>
        <taxon>Actinomycetes</taxon>
        <taxon>Micrococcales</taxon>
        <taxon>Micrococcaceae</taxon>
        <taxon>Arthrobacter</taxon>
    </lineage>
</organism>
<dbReference type="EC" id="2.7.7.7" evidence="2"/>
<dbReference type="Gene3D" id="3.40.50.300">
    <property type="entry name" value="P-loop containing nucleotide triphosphate hydrolases"/>
    <property type="match status" value="1"/>
</dbReference>
<dbReference type="GO" id="GO:0006261">
    <property type="term" value="P:DNA-templated DNA replication"/>
    <property type="evidence" value="ECO:0007669"/>
    <property type="project" value="TreeGrafter"/>
</dbReference>
<dbReference type="EMBL" id="FUHW01000013">
    <property type="protein sequence ID" value="SJM51970.1"/>
    <property type="molecule type" value="Genomic_DNA"/>
</dbReference>
<dbReference type="SMART" id="SM00382">
    <property type="entry name" value="AAA"/>
    <property type="match status" value="1"/>
</dbReference>
<dbReference type="PANTHER" id="PTHR11669">
    <property type="entry name" value="REPLICATION FACTOR C / DNA POLYMERASE III GAMMA-TAU SUBUNIT"/>
    <property type="match status" value="1"/>
</dbReference>
<dbReference type="NCBIfam" id="NF005926">
    <property type="entry name" value="PRK07940.1"/>
    <property type="match status" value="1"/>
</dbReference>
<dbReference type="InterPro" id="IPR004622">
    <property type="entry name" value="DNA_pol_HolB"/>
</dbReference>
<dbReference type="GO" id="GO:0003887">
    <property type="term" value="F:DNA-directed DNA polymerase activity"/>
    <property type="evidence" value="ECO:0007669"/>
    <property type="project" value="UniProtKB-EC"/>
</dbReference>
<dbReference type="NCBIfam" id="TIGR00678">
    <property type="entry name" value="holB"/>
    <property type="match status" value="1"/>
</dbReference>
<evidence type="ECO:0000313" key="2">
    <source>
        <dbReference type="EMBL" id="SJM51970.1"/>
    </source>
</evidence>
<evidence type="ECO:0000259" key="1">
    <source>
        <dbReference type="SMART" id="SM00382"/>
    </source>
</evidence>
<dbReference type="Proteomes" id="UP000195913">
    <property type="component" value="Unassembled WGS sequence"/>
</dbReference>
<feature type="domain" description="AAA+ ATPase" evidence="1">
    <location>
        <begin position="33"/>
        <end position="233"/>
    </location>
</feature>
<reference evidence="2 3" key="1">
    <citation type="submission" date="2017-02" db="EMBL/GenBank/DDBJ databases">
        <authorList>
            <person name="Peterson S.W."/>
        </authorList>
    </citation>
    <scope>NUCLEOTIDE SEQUENCE [LARGE SCALE GENOMIC DNA]</scope>
    <source>
        <strain evidence="2 3">B Ar 00.02</strain>
    </source>
</reference>
<proteinExistence type="predicted"/>
<evidence type="ECO:0000313" key="3">
    <source>
        <dbReference type="Proteomes" id="UP000195913"/>
    </source>
</evidence>
<name>A0A1R4F7N6_9MICC</name>
<keyword evidence="2" id="KW-0548">Nucleotidyltransferase</keyword>
<gene>
    <name evidence="2" type="ORF">FM101_02650</name>
</gene>
<accession>A0A1R4F7N6</accession>
<dbReference type="InterPro" id="IPR050238">
    <property type="entry name" value="DNA_Rep/Repair_Clamp_Loader"/>
</dbReference>
<dbReference type="PANTHER" id="PTHR11669:SF8">
    <property type="entry name" value="DNA POLYMERASE III SUBUNIT DELTA"/>
    <property type="match status" value="1"/>
</dbReference>
<dbReference type="GO" id="GO:0008408">
    <property type="term" value="F:3'-5' exonuclease activity"/>
    <property type="evidence" value="ECO:0007669"/>
    <property type="project" value="InterPro"/>
</dbReference>